<sequence>MNIFVAFLGSKDICGWPYKSFDFDAQIQKIKKTLTNIENINNEKVEFFGFKHIENDRNIVESYKEMEKADGLIIATITAEFASLGPSISKLCEMDIPTIVYNIPFSVYYDGFATLYHSGVKALLVSSSDPKDLQQALIAVNTVVKLKKLNLLIVRDLDHDYSKIEKDMLDPARWKGPKYVRMIKEIFGVSLIFAESNELLKCYDSVDDKMVENDLVKIDEKTIKEPPKTDLFRAVKMYYAMKKLMEERNCNGITVDCLSYIREKKLPISPCYGLSRLLREGVPAGCEGDVDSTITLAISLYLTQIPGFMGDPVLDHANKQLTLAHCTSSCRLCTPQKDIEDVDYFFRTHNESHSDVGIQAFMKPNLPVTVMKIMHSGFAQFIGQPTVFTSTSFIGYHLLCYESKTSTTVVDDHDD</sequence>
<gene>
    <name evidence="3" type="ORF">M0811_04334</name>
</gene>
<accession>A0A9Q0LXM6</accession>
<dbReference type="AlphaFoldDB" id="A0A9Q0LXM6"/>
<dbReference type="SUPFAM" id="SSF53743">
    <property type="entry name" value="FucI/AraA N-terminal and middle domains"/>
    <property type="match status" value="1"/>
</dbReference>
<evidence type="ECO:0000313" key="4">
    <source>
        <dbReference type="Proteomes" id="UP001149090"/>
    </source>
</evidence>
<name>A0A9Q0LXM6_ANAIG</name>
<dbReference type="PANTHER" id="PTHR36120:SF1">
    <property type="entry name" value="L-FUCOSE ISOMERASE C-TERMINAL DOMAIN-CONTAINING PROTEIN"/>
    <property type="match status" value="1"/>
</dbReference>
<dbReference type="GO" id="GO:0005996">
    <property type="term" value="P:monosaccharide metabolic process"/>
    <property type="evidence" value="ECO:0007669"/>
    <property type="project" value="InterPro"/>
</dbReference>
<dbReference type="PANTHER" id="PTHR36120">
    <property type="entry name" value="FUCOSE ISOMERASE"/>
    <property type="match status" value="1"/>
</dbReference>
<protein>
    <submittedName>
        <fullName evidence="3">Uncharacterized protein</fullName>
    </submittedName>
</protein>
<evidence type="ECO:0000256" key="1">
    <source>
        <dbReference type="ARBA" id="ARBA00023235"/>
    </source>
</evidence>
<dbReference type="Proteomes" id="UP001149090">
    <property type="component" value="Unassembled WGS sequence"/>
</dbReference>
<keyword evidence="4" id="KW-1185">Reference proteome</keyword>
<keyword evidence="2" id="KW-0119">Carbohydrate metabolism</keyword>
<evidence type="ECO:0000256" key="2">
    <source>
        <dbReference type="ARBA" id="ARBA00023277"/>
    </source>
</evidence>
<dbReference type="EMBL" id="JAPDFW010000033">
    <property type="protein sequence ID" value="KAJ5079313.1"/>
    <property type="molecule type" value="Genomic_DNA"/>
</dbReference>
<proteinExistence type="predicted"/>
<keyword evidence="1" id="KW-0413">Isomerase</keyword>
<dbReference type="GO" id="GO:0016861">
    <property type="term" value="F:intramolecular oxidoreductase activity, interconverting aldoses and ketoses"/>
    <property type="evidence" value="ECO:0007669"/>
    <property type="project" value="InterPro"/>
</dbReference>
<evidence type="ECO:0000313" key="3">
    <source>
        <dbReference type="EMBL" id="KAJ5079313.1"/>
    </source>
</evidence>
<dbReference type="GO" id="GO:0005737">
    <property type="term" value="C:cytoplasm"/>
    <property type="evidence" value="ECO:0007669"/>
    <property type="project" value="InterPro"/>
</dbReference>
<comment type="caution">
    <text evidence="3">The sequence shown here is derived from an EMBL/GenBank/DDBJ whole genome shotgun (WGS) entry which is preliminary data.</text>
</comment>
<dbReference type="InterPro" id="IPR009015">
    <property type="entry name" value="Fucose_isomerase_N/cen_sf"/>
</dbReference>
<organism evidence="3 4">
    <name type="scientific">Anaeramoeba ignava</name>
    <name type="common">Anaerobic marine amoeba</name>
    <dbReference type="NCBI Taxonomy" id="1746090"/>
    <lineage>
        <taxon>Eukaryota</taxon>
        <taxon>Metamonada</taxon>
        <taxon>Anaeramoebidae</taxon>
        <taxon>Anaeramoeba</taxon>
    </lineage>
</organism>
<reference evidence="3" key="1">
    <citation type="submission" date="2022-10" db="EMBL/GenBank/DDBJ databases">
        <title>Novel sulphate-reducing endosymbionts in the free-living metamonad Anaeramoeba.</title>
        <authorList>
            <person name="Jerlstrom-Hultqvist J."/>
            <person name="Cepicka I."/>
            <person name="Gallot-Lavallee L."/>
            <person name="Salas-Leiva D."/>
            <person name="Curtis B.A."/>
            <person name="Zahonova K."/>
            <person name="Pipaliya S."/>
            <person name="Dacks J."/>
            <person name="Roger A.J."/>
        </authorList>
    </citation>
    <scope>NUCLEOTIDE SEQUENCE</scope>
    <source>
        <strain evidence="3">BMAN</strain>
    </source>
</reference>